<dbReference type="Pfam" id="PF00050">
    <property type="entry name" value="Kazal_1"/>
    <property type="match status" value="1"/>
</dbReference>
<dbReference type="SMART" id="SM00280">
    <property type="entry name" value="KAZAL"/>
    <property type="match status" value="1"/>
</dbReference>
<proteinExistence type="predicted"/>
<dbReference type="OrthoDB" id="126772at2759"/>
<dbReference type="PANTHER" id="PTHR21312:SF36">
    <property type="entry name" value="SERINE PROTEASE INHIBITOR KAZAL-TYPE 13"/>
    <property type="match status" value="1"/>
</dbReference>
<feature type="domain" description="Kazal-like" evidence="2">
    <location>
        <begin position="32"/>
        <end position="96"/>
    </location>
</feature>
<accession>A0A7J8ICC1</accession>
<dbReference type="SUPFAM" id="SSF100895">
    <property type="entry name" value="Kazal-type serine protease inhibitors"/>
    <property type="match status" value="1"/>
</dbReference>
<protein>
    <submittedName>
        <fullName evidence="3">Serine peptidase inhibitor Kazal type 13</fullName>
    </submittedName>
</protein>
<sequence length="96" mass="10961">MAAFPQVTIFFLVSSIGILTAFAAMKPHDFSRWPPPPCKLYYPTDPLYQLDEPECPNVTAYVCALDGHTYQNECFFCVARWEFGPHIKFDKYGKCG</sequence>
<dbReference type="PROSITE" id="PS51465">
    <property type="entry name" value="KAZAL_2"/>
    <property type="match status" value="1"/>
</dbReference>
<dbReference type="PROSITE" id="PS00282">
    <property type="entry name" value="KAZAL_1"/>
    <property type="match status" value="1"/>
</dbReference>
<feature type="signal peptide" evidence="1">
    <location>
        <begin position="1"/>
        <end position="23"/>
    </location>
</feature>
<organism evidence="3 4">
    <name type="scientific">Molossus molossus</name>
    <name type="common">Pallas' mastiff bat</name>
    <name type="synonym">Vespertilio molossus</name>
    <dbReference type="NCBI Taxonomy" id="27622"/>
    <lineage>
        <taxon>Eukaryota</taxon>
        <taxon>Metazoa</taxon>
        <taxon>Chordata</taxon>
        <taxon>Craniata</taxon>
        <taxon>Vertebrata</taxon>
        <taxon>Euteleostomi</taxon>
        <taxon>Mammalia</taxon>
        <taxon>Eutheria</taxon>
        <taxon>Laurasiatheria</taxon>
        <taxon>Chiroptera</taxon>
        <taxon>Yangochiroptera</taxon>
        <taxon>Molossidae</taxon>
        <taxon>Molossus</taxon>
    </lineage>
</organism>
<reference evidence="3 4" key="1">
    <citation type="journal article" date="2020" name="Nature">
        <title>Six reference-quality genomes reveal evolution of bat adaptations.</title>
        <authorList>
            <person name="Jebb D."/>
            <person name="Huang Z."/>
            <person name="Pippel M."/>
            <person name="Hughes G.M."/>
            <person name="Lavrichenko K."/>
            <person name="Devanna P."/>
            <person name="Winkler S."/>
            <person name="Jermiin L.S."/>
            <person name="Skirmuntt E.C."/>
            <person name="Katzourakis A."/>
            <person name="Burkitt-Gray L."/>
            <person name="Ray D.A."/>
            <person name="Sullivan K.A.M."/>
            <person name="Roscito J.G."/>
            <person name="Kirilenko B.M."/>
            <person name="Davalos L.M."/>
            <person name="Corthals A.P."/>
            <person name="Power M.L."/>
            <person name="Jones G."/>
            <person name="Ransome R.D."/>
            <person name="Dechmann D.K.N."/>
            <person name="Locatelli A.G."/>
            <person name="Puechmaille S.J."/>
            <person name="Fedrigo O."/>
            <person name="Jarvis E.D."/>
            <person name="Hiller M."/>
            <person name="Vernes S.C."/>
            <person name="Myers E.W."/>
            <person name="Teeling E.C."/>
        </authorList>
    </citation>
    <scope>NUCLEOTIDE SEQUENCE [LARGE SCALE GENOMIC DNA]</scope>
    <source>
        <strain evidence="3">MMolMol1</strain>
        <tissue evidence="3">Muscle</tissue>
    </source>
</reference>
<dbReference type="InterPro" id="IPR036058">
    <property type="entry name" value="Kazal_dom_sf"/>
</dbReference>
<dbReference type="EMBL" id="JACASF010000004">
    <property type="protein sequence ID" value="KAF6482214.1"/>
    <property type="molecule type" value="Genomic_DNA"/>
</dbReference>
<dbReference type="Proteomes" id="UP000550707">
    <property type="component" value="Unassembled WGS sequence"/>
</dbReference>
<name>A0A7J8ICC1_MOLMO</name>
<gene>
    <name evidence="3" type="ORF">HJG59_017295</name>
</gene>
<dbReference type="PANTHER" id="PTHR21312">
    <property type="entry name" value="SERINE PROTEASE INHIBITOR"/>
    <property type="match status" value="1"/>
</dbReference>
<dbReference type="Gene3D" id="3.30.60.30">
    <property type="match status" value="1"/>
</dbReference>
<dbReference type="InterPro" id="IPR002350">
    <property type="entry name" value="Kazal_dom"/>
</dbReference>
<keyword evidence="4" id="KW-1185">Reference proteome</keyword>
<dbReference type="AlphaFoldDB" id="A0A7J8ICC1"/>
<dbReference type="CDD" id="cd00104">
    <property type="entry name" value="KAZAL_FS"/>
    <property type="match status" value="1"/>
</dbReference>
<evidence type="ECO:0000313" key="3">
    <source>
        <dbReference type="EMBL" id="KAF6482214.1"/>
    </source>
</evidence>
<evidence type="ECO:0000259" key="2">
    <source>
        <dbReference type="PROSITE" id="PS51465"/>
    </source>
</evidence>
<feature type="chain" id="PRO_5029915996" evidence="1">
    <location>
        <begin position="24"/>
        <end position="96"/>
    </location>
</feature>
<evidence type="ECO:0000256" key="1">
    <source>
        <dbReference type="SAM" id="SignalP"/>
    </source>
</evidence>
<evidence type="ECO:0000313" key="4">
    <source>
        <dbReference type="Proteomes" id="UP000550707"/>
    </source>
</evidence>
<comment type="caution">
    <text evidence="3">The sequence shown here is derived from an EMBL/GenBank/DDBJ whole genome shotgun (WGS) entry which is preliminary data.</text>
</comment>
<dbReference type="InParanoid" id="A0A7J8ICC1"/>
<keyword evidence="1" id="KW-0732">Signal</keyword>